<sequence length="170" mass="18978">MQRGDIGDQETYFISVCPHARGTVNCLWGRSVHRQRGLVAGRVPKHGEGKVVQMVSANTITQYMQGVSQRTTYQECTGALDNSGAQLDEPRVELMAAIHGFRTILVVKIDSVSVEVNLLCTDLQKVADNVKTAEQSISFLQLEVKTLKDQMSKMMMMTKTLEERVEDLEC</sequence>
<evidence type="ECO:0000256" key="1">
    <source>
        <dbReference type="SAM" id="Coils"/>
    </source>
</evidence>
<evidence type="ECO:0000313" key="2">
    <source>
        <dbReference type="EMBL" id="KAJ1216090.1"/>
    </source>
</evidence>
<dbReference type="EMBL" id="JANPWB010000001">
    <property type="protein sequence ID" value="KAJ1216090.1"/>
    <property type="molecule type" value="Genomic_DNA"/>
</dbReference>
<keyword evidence="1" id="KW-0175">Coiled coil</keyword>
<gene>
    <name evidence="2" type="ORF">NDU88_003696</name>
</gene>
<keyword evidence="3" id="KW-1185">Reference proteome</keyword>
<reference evidence="2" key="1">
    <citation type="journal article" date="2022" name="bioRxiv">
        <title>Sequencing and chromosome-scale assembly of the giantPleurodeles waltlgenome.</title>
        <authorList>
            <person name="Brown T."/>
            <person name="Elewa A."/>
            <person name="Iarovenko S."/>
            <person name="Subramanian E."/>
            <person name="Araus A.J."/>
            <person name="Petzold A."/>
            <person name="Susuki M."/>
            <person name="Suzuki K.-i.T."/>
            <person name="Hayashi T."/>
            <person name="Toyoda A."/>
            <person name="Oliveira C."/>
            <person name="Osipova E."/>
            <person name="Leigh N.D."/>
            <person name="Simon A."/>
            <person name="Yun M.H."/>
        </authorList>
    </citation>
    <scope>NUCLEOTIDE SEQUENCE</scope>
    <source>
        <strain evidence="2">20211129_DDA</strain>
        <tissue evidence="2">Liver</tissue>
    </source>
</reference>
<feature type="coiled-coil region" evidence="1">
    <location>
        <begin position="123"/>
        <end position="150"/>
    </location>
</feature>
<comment type="caution">
    <text evidence="2">The sequence shown here is derived from an EMBL/GenBank/DDBJ whole genome shotgun (WGS) entry which is preliminary data.</text>
</comment>
<accession>A0AAV7WVK0</accession>
<organism evidence="2 3">
    <name type="scientific">Pleurodeles waltl</name>
    <name type="common">Iberian ribbed newt</name>
    <dbReference type="NCBI Taxonomy" id="8319"/>
    <lineage>
        <taxon>Eukaryota</taxon>
        <taxon>Metazoa</taxon>
        <taxon>Chordata</taxon>
        <taxon>Craniata</taxon>
        <taxon>Vertebrata</taxon>
        <taxon>Euteleostomi</taxon>
        <taxon>Amphibia</taxon>
        <taxon>Batrachia</taxon>
        <taxon>Caudata</taxon>
        <taxon>Salamandroidea</taxon>
        <taxon>Salamandridae</taxon>
        <taxon>Pleurodelinae</taxon>
        <taxon>Pleurodeles</taxon>
    </lineage>
</organism>
<name>A0AAV7WVK0_PLEWA</name>
<protein>
    <submittedName>
        <fullName evidence="2">Uncharacterized protein</fullName>
    </submittedName>
</protein>
<dbReference type="Proteomes" id="UP001066276">
    <property type="component" value="Chromosome 1_1"/>
</dbReference>
<evidence type="ECO:0000313" key="3">
    <source>
        <dbReference type="Proteomes" id="UP001066276"/>
    </source>
</evidence>
<dbReference type="AlphaFoldDB" id="A0AAV7WVK0"/>
<proteinExistence type="predicted"/>